<evidence type="ECO:0000313" key="2">
    <source>
        <dbReference type="Proteomes" id="UP000824120"/>
    </source>
</evidence>
<protein>
    <submittedName>
        <fullName evidence="1">Uncharacterized protein</fullName>
    </submittedName>
</protein>
<evidence type="ECO:0000313" key="1">
    <source>
        <dbReference type="EMBL" id="KAG5580463.1"/>
    </source>
</evidence>
<dbReference type="Proteomes" id="UP000824120">
    <property type="component" value="Chromosome 10"/>
</dbReference>
<keyword evidence="2" id="KW-1185">Reference proteome</keyword>
<comment type="caution">
    <text evidence="1">The sequence shown here is derived from an EMBL/GenBank/DDBJ whole genome shotgun (WGS) entry which is preliminary data.</text>
</comment>
<accession>A0A9J5WYL2</accession>
<reference evidence="1 2" key="1">
    <citation type="submission" date="2020-09" db="EMBL/GenBank/DDBJ databases">
        <title>De no assembly of potato wild relative species, Solanum commersonii.</title>
        <authorList>
            <person name="Cho K."/>
        </authorList>
    </citation>
    <scope>NUCLEOTIDE SEQUENCE [LARGE SCALE GENOMIC DNA]</scope>
    <source>
        <strain evidence="1">LZ3.2</strain>
        <tissue evidence="1">Leaf</tissue>
    </source>
</reference>
<sequence length="99" mass="12000">MGQEFSVPWIHKWVPEIDFTEEQIPFLYKTYNNNFWDKLMMKDPQTKSIYGQELLDLITKTIHDYKSIPNKGIMNDDSTSINFFWLEKFLIIMKENKMK</sequence>
<organism evidence="1 2">
    <name type="scientific">Solanum commersonii</name>
    <name type="common">Commerson's wild potato</name>
    <name type="synonym">Commerson's nightshade</name>
    <dbReference type="NCBI Taxonomy" id="4109"/>
    <lineage>
        <taxon>Eukaryota</taxon>
        <taxon>Viridiplantae</taxon>
        <taxon>Streptophyta</taxon>
        <taxon>Embryophyta</taxon>
        <taxon>Tracheophyta</taxon>
        <taxon>Spermatophyta</taxon>
        <taxon>Magnoliopsida</taxon>
        <taxon>eudicotyledons</taxon>
        <taxon>Gunneridae</taxon>
        <taxon>Pentapetalae</taxon>
        <taxon>asterids</taxon>
        <taxon>lamiids</taxon>
        <taxon>Solanales</taxon>
        <taxon>Solanaceae</taxon>
        <taxon>Solanoideae</taxon>
        <taxon>Solaneae</taxon>
        <taxon>Solanum</taxon>
    </lineage>
</organism>
<dbReference type="EMBL" id="JACXVP010000010">
    <property type="protein sequence ID" value="KAG5580463.1"/>
    <property type="molecule type" value="Genomic_DNA"/>
</dbReference>
<gene>
    <name evidence="1" type="ORF">H5410_051090</name>
</gene>
<name>A0A9J5WYL2_SOLCO</name>
<dbReference type="AlphaFoldDB" id="A0A9J5WYL2"/>
<proteinExistence type="predicted"/>